<evidence type="ECO:0000313" key="7">
    <source>
        <dbReference type="EMBL" id="RPB20750.1"/>
    </source>
</evidence>
<evidence type="ECO:0000256" key="3">
    <source>
        <dbReference type="ARBA" id="ARBA00022989"/>
    </source>
</evidence>
<keyword evidence="3 6" id="KW-1133">Transmembrane helix</keyword>
<accession>A0A3N4LCZ5</accession>
<dbReference type="GO" id="GO:0016020">
    <property type="term" value="C:membrane"/>
    <property type="evidence" value="ECO:0007669"/>
    <property type="project" value="UniProtKB-SubCell"/>
</dbReference>
<comment type="subcellular location">
    <subcellularLocation>
        <location evidence="1">Membrane</location>
        <topology evidence="1">Single-pass membrane protein</topology>
    </subcellularLocation>
</comment>
<dbReference type="AlphaFoldDB" id="A0A3N4LCZ5"/>
<gene>
    <name evidence="7" type="ORF">L211DRAFT_504642</name>
</gene>
<evidence type="ECO:0000256" key="1">
    <source>
        <dbReference type="ARBA" id="ARBA00004167"/>
    </source>
</evidence>
<evidence type="ECO:0000256" key="2">
    <source>
        <dbReference type="ARBA" id="ARBA00022692"/>
    </source>
</evidence>
<keyword evidence="4 6" id="KW-0472">Membrane</keyword>
<proteinExistence type="predicted"/>
<dbReference type="OrthoDB" id="4205486at2759"/>
<feature type="region of interest" description="Disordered" evidence="5">
    <location>
        <begin position="1"/>
        <end position="32"/>
    </location>
</feature>
<evidence type="ECO:0000256" key="6">
    <source>
        <dbReference type="SAM" id="Phobius"/>
    </source>
</evidence>
<protein>
    <submittedName>
        <fullName evidence="7">Uncharacterized protein</fullName>
    </submittedName>
</protein>
<evidence type="ECO:0000313" key="8">
    <source>
        <dbReference type="Proteomes" id="UP000267821"/>
    </source>
</evidence>
<dbReference type="InParanoid" id="A0A3N4LCZ5"/>
<name>A0A3N4LCZ5_9PEZI</name>
<feature type="compositionally biased region" description="Polar residues" evidence="5">
    <location>
        <begin position="18"/>
        <end position="29"/>
    </location>
</feature>
<feature type="transmembrane region" description="Helical" evidence="6">
    <location>
        <begin position="91"/>
        <end position="115"/>
    </location>
</feature>
<sequence>MPSRSPADATRFTATGPHASSSLHQFTRSATTTGAATATEAAGIAGGETPQKRIARLREDARMKKMEKITLMDKLYVHGRVWADWAHRATAFGLIGATILCGGVTVFALTQMIIYNRGLKKKYVRPHPSPPPSYIIYSVSAEV</sequence>
<dbReference type="EMBL" id="ML121568">
    <property type="protein sequence ID" value="RPB20750.1"/>
    <property type="molecule type" value="Genomic_DNA"/>
</dbReference>
<dbReference type="Proteomes" id="UP000267821">
    <property type="component" value="Unassembled WGS sequence"/>
</dbReference>
<keyword evidence="8" id="KW-1185">Reference proteome</keyword>
<dbReference type="Pfam" id="PF14880">
    <property type="entry name" value="COX14"/>
    <property type="match status" value="1"/>
</dbReference>
<dbReference type="InterPro" id="IPR029208">
    <property type="entry name" value="COX14"/>
</dbReference>
<evidence type="ECO:0000256" key="4">
    <source>
        <dbReference type="ARBA" id="ARBA00023136"/>
    </source>
</evidence>
<evidence type="ECO:0000256" key="5">
    <source>
        <dbReference type="SAM" id="MobiDB-lite"/>
    </source>
</evidence>
<organism evidence="7 8">
    <name type="scientific">Terfezia boudieri ATCC MYA-4762</name>
    <dbReference type="NCBI Taxonomy" id="1051890"/>
    <lineage>
        <taxon>Eukaryota</taxon>
        <taxon>Fungi</taxon>
        <taxon>Dikarya</taxon>
        <taxon>Ascomycota</taxon>
        <taxon>Pezizomycotina</taxon>
        <taxon>Pezizomycetes</taxon>
        <taxon>Pezizales</taxon>
        <taxon>Pezizaceae</taxon>
        <taxon>Terfezia</taxon>
    </lineage>
</organism>
<keyword evidence="2 6" id="KW-0812">Transmembrane</keyword>
<reference evidence="7 8" key="1">
    <citation type="journal article" date="2018" name="Nat. Ecol. Evol.">
        <title>Pezizomycetes genomes reveal the molecular basis of ectomycorrhizal truffle lifestyle.</title>
        <authorList>
            <person name="Murat C."/>
            <person name="Payen T."/>
            <person name="Noel B."/>
            <person name="Kuo A."/>
            <person name="Morin E."/>
            <person name="Chen J."/>
            <person name="Kohler A."/>
            <person name="Krizsan K."/>
            <person name="Balestrini R."/>
            <person name="Da Silva C."/>
            <person name="Montanini B."/>
            <person name="Hainaut M."/>
            <person name="Levati E."/>
            <person name="Barry K.W."/>
            <person name="Belfiori B."/>
            <person name="Cichocki N."/>
            <person name="Clum A."/>
            <person name="Dockter R.B."/>
            <person name="Fauchery L."/>
            <person name="Guy J."/>
            <person name="Iotti M."/>
            <person name="Le Tacon F."/>
            <person name="Lindquist E.A."/>
            <person name="Lipzen A."/>
            <person name="Malagnac F."/>
            <person name="Mello A."/>
            <person name="Molinier V."/>
            <person name="Miyauchi S."/>
            <person name="Poulain J."/>
            <person name="Riccioni C."/>
            <person name="Rubini A."/>
            <person name="Sitrit Y."/>
            <person name="Splivallo R."/>
            <person name="Traeger S."/>
            <person name="Wang M."/>
            <person name="Zifcakova L."/>
            <person name="Wipf D."/>
            <person name="Zambonelli A."/>
            <person name="Paolocci F."/>
            <person name="Nowrousian M."/>
            <person name="Ottonello S."/>
            <person name="Baldrian P."/>
            <person name="Spatafora J.W."/>
            <person name="Henrissat B."/>
            <person name="Nagy L.G."/>
            <person name="Aury J.M."/>
            <person name="Wincker P."/>
            <person name="Grigoriev I.V."/>
            <person name="Bonfante P."/>
            <person name="Martin F.M."/>
        </authorList>
    </citation>
    <scope>NUCLEOTIDE SEQUENCE [LARGE SCALE GENOMIC DNA]</scope>
    <source>
        <strain evidence="7 8">ATCC MYA-4762</strain>
    </source>
</reference>